<dbReference type="Proteomes" id="UP000304951">
    <property type="component" value="Unassembled WGS sequence"/>
</dbReference>
<protein>
    <submittedName>
        <fullName evidence="1">Uncharacterized protein</fullName>
    </submittedName>
</protein>
<name>A0A4V4HZX7_AURPU</name>
<accession>A0A4V4HZX7</accession>
<dbReference type="AlphaFoldDB" id="A0A4V4HZX7"/>
<reference evidence="1 2" key="1">
    <citation type="submission" date="2018-10" db="EMBL/GenBank/DDBJ databases">
        <title>Fifty Aureobasidium pullulans genomes reveal a recombining polyextremotolerant generalist.</title>
        <authorList>
            <person name="Gostincar C."/>
            <person name="Turk M."/>
            <person name="Zajc J."/>
            <person name="Gunde-Cimerman N."/>
        </authorList>
    </citation>
    <scope>NUCLEOTIDE SEQUENCE [LARGE SCALE GENOMIC DNA]</scope>
    <source>
        <strain evidence="1 2">EXF-11900</strain>
    </source>
</reference>
<evidence type="ECO:0000313" key="1">
    <source>
        <dbReference type="EMBL" id="THV70523.1"/>
    </source>
</evidence>
<comment type="caution">
    <text evidence="1">The sequence shown here is derived from an EMBL/GenBank/DDBJ whole genome shotgun (WGS) entry which is preliminary data.</text>
</comment>
<gene>
    <name evidence="1" type="ORF">D6D28_05091</name>
</gene>
<organism evidence="1 2">
    <name type="scientific">Aureobasidium pullulans</name>
    <name type="common">Black yeast</name>
    <name type="synonym">Pullularia pullulans</name>
    <dbReference type="NCBI Taxonomy" id="5580"/>
    <lineage>
        <taxon>Eukaryota</taxon>
        <taxon>Fungi</taxon>
        <taxon>Dikarya</taxon>
        <taxon>Ascomycota</taxon>
        <taxon>Pezizomycotina</taxon>
        <taxon>Dothideomycetes</taxon>
        <taxon>Dothideomycetidae</taxon>
        <taxon>Dothideales</taxon>
        <taxon>Saccotheciaceae</taxon>
        <taxon>Aureobasidium</taxon>
    </lineage>
</organism>
<sequence length="532" mass="59657">MDLISPIGAAIAIAAQAVGAGFALNALCKGCSTAEKEVEDAAQMLAAYELCLVQSEKLWAHELKQYQAGSTYLEIWGEETWKLVESNGSSIEAHFMNVQDRLESCISLEKTSKTKPSSTRGTRRRVSLFRRLILRVYGVKINKRSRSPASFPTQPQKRTGWTRKIKWCTSVRNEVADLLARISALEQLINSIVCNAFNLYRSRGKGQTSRVPVDRLTVSSALRRSLSALKKDPRNLHVEGHALIRERQKLQDATYSYYDVGAPPHARIRLPFVAVYYGCFGPVSRVVLCAEVSVDTDQTGASNDGLKVVISTLRNADILNGDRQSLVNIISSDPDVESYKALRRRVQLALTICISVFDLYESDCLPVNLSVANIYSYQHELLHWPERSKIMFQKQMYVQARNGFDEDLMSTPFDHLHKGTSHPEDLLLHRIGIILFEIGYGSEYQELLPSLGSGQAHVDEIDGIINDMVICNQYNQLVRKCLSGTLGVNVVETARSSYARNVIKELKTIEALLEDMDEPPRAAPDEDTYFYD</sequence>
<evidence type="ECO:0000313" key="2">
    <source>
        <dbReference type="Proteomes" id="UP000304951"/>
    </source>
</evidence>
<dbReference type="EMBL" id="QZAF01000195">
    <property type="protein sequence ID" value="THV70523.1"/>
    <property type="molecule type" value="Genomic_DNA"/>
</dbReference>
<proteinExistence type="predicted"/>